<feature type="coiled-coil region" evidence="4">
    <location>
        <begin position="695"/>
        <end position="722"/>
    </location>
</feature>
<dbReference type="GO" id="GO:0016887">
    <property type="term" value="F:ATP hydrolysis activity"/>
    <property type="evidence" value="ECO:0007669"/>
    <property type="project" value="InterPro"/>
</dbReference>
<dbReference type="EMBL" id="MLQR01000028">
    <property type="protein sequence ID" value="OIJ13448.1"/>
    <property type="molecule type" value="Genomic_DNA"/>
</dbReference>
<feature type="domain" description="Rad50/SbcC-type AAA" evidence="5">
    <location>
        <begin position="5"/>
        <end position="208"/>
    </location>
</feature>
<comment type="subunit">
    <text evidence="2">Heterodimer of SbcC and SbcD.</text>
</comment>
<protein>
    <recommendedName>
        <fullName evidence="3">Nuclease SbcCD subunit C</fullName>
    </recommendedName>
</protein>
<organism evidence="6 7">
    <name type="scientific">Anaerobacillus alkalilacustris</name>
    <dbReference type="NCBI Taxonomy" id="393763"/>
    <lineage>
        <taxon>Bacteria</taxon>
        <taxon>Bacillati</taxon>
        <taxon>Bacillota</taxon>
        <taxon>Bacilli</taxon>
        <taxon>Bacillales</taxon>
        <taxon>Bacillaceae</taxon>
        <taxon>Anaerobacillus</taxon>
    </lineage>
</organism>
<evidence type="ECO:0000256" key="3">
    <source>
        <dbReference type="ARBA" id="ARBA00013368"/>
    </source>
</evidence>
<evidence type="ECO:0000313" key="7">
    <source>
        <dbReference type="Proteomes" id="UP000179524"/>
    </source>
</evidence>
<dbReference type="InterPro" id="IPR027417">
    <property type="entry name" value="P-loop_NTPase"/>
</dbReference>
<evidence type="ECO:0000256" key="4">
    <source>
        <dbReference type="SAM" id="Coils"/>
    </source>
</evidence>
<dbReference type="OrthoDB" id="9795626at2"/>
<evidence type="ECO:0000259" key="5">
    <source>
        <dbReference type="Pfam" id="PF13476"/>
    </source>
</evidence>
<dbReference type="Pfam" id="PF13558">
    <property type="entry name" value="SbcC_Walker_B"/>
    <property type="match status" value="1"/>
</dbReference>
<sequence>MKPLKLTMQAFGPYANKQEVDFTKLGQKTMFVVSGATGAGKTTIFDGISFAIYGKASGDDRIGNDLRSQFAQDTTLTEVSLLFELRGKQYLIVRSPQQEKKKTRGEGTTTQGAKAELFEIGETEVLLASNVREVDEKINEIMKIDCQQFRQIMMIPQGEFRKLLVSDSKDKEKILQKLFHTENYKNIEEKLKDTANQLKKQVDKSILERKTFISRIQGEGNEKLKELMNADFVNVAELLEELTKLVKEDETSLQAQAVTIATKEDHRQLVQKEIHQAKELIEQLETKEKLFLQKEQLEAQLPTIEKQVEAIQLANRAMILQQYEQQCIEVDRQVLAKQQELNTAEGLNQSLKSILNEKQEILQLEEQKASEREACQKEISRLQNLENEVLSFSTLEKEVKKLSASIEKTKANKISFDHKLTILEEKLQTVNKEKEAIHEAKLQQADISMKLANEQRMLEKVSELLKNKRQLITLEKLYTQSEDDRDDIEEDLSEKNDQLEEILQAWSKGQAGILAKQLKNEDPCPVCGSQHHPNMALMPEGMPTEEKMKKIQKEVKELEHKKQQIDAAYYEAKSKFETHMDRVIALADEVNELLPYQLRSLYALEELEEHFQSQCKNMAQELKNLEETVKRTEKLEEELQALTAEKTHLSDLLRKTNEEHELNYTTFVEKRRDLTRLSETLPENMRDEAAYRDTLIAVEEKLKSMKRTLRIAEQSVNNTIQKIASNEGSISSLQKVVTELLSRQTNLHDAFKNKLDKLGFLSVEHYRQVKIPEFEIKKLEANVQAYREELRSVTDRYQDLVLRLETAQKPNMEKLNEKLQLICDEIEQLQARRNSLYHKVKTNIGIHEAIVNINSQMAESEEKYKTVGELADIASGRNTYRVTFERYVLAAFLDQILLAANGRLNKMTNGRYQLQRKTERSKGNAQSGLELLAFDQYTGSSRHVKTLSGGESFKASLSLALGLADIVQSYAGGVSMETMFIDEGFGTLDPESLENAIETLIEIQSTGRLVGVISHVPELKERIDARFEVTASQAGSSVKYYGNTISM</sequence>
<dbReference type="PANTHER" id="PTHR32114">
    <property type="entry name" value="ABC TRANSPORTER ABCH.3"/>
    <property type="match status" value="1"/>
</dbReference>
<dbReference type="PANTHER" id="PTHR32114:SF2">
    <property type="entry name" value="ABC TRANSPORTER ABCH.3"/>
    <property type="match status" value="1"/>
</dbReference>
<gene>
    <name evidence="6" type="ORF">BKP37_10785</name>
</gene>
<keyword evidence="4" id="KW-0175">Coiled coil</keyword>
<comment type="caution">
    <text evidence="6">The sequence shown here is derived from an EMBL/GenBank/DDBJ whole genome shotgun (WGS) entry which is preliminary data.</text>
</comment>
<dbReference type="Gene3D" id="3.40.50.300">
    <property type="entry name" value="P-loop containing nucleotide triphosphate hydrolases"/>
    <property type="match status" value="2"/>
</dbReference>
<evidence type="ECO:0000313" key="6">
    <source>
        <dbReference type="EMBL" id="OIJ13448.1"/>
    </source>
</evidence>
<dbReference type="InterPro" id="IPR038729">
    <property type="entry name" value="Rad50/SbcC_AAA"/>
</dbReference>
<comment type="similarity">
    <text evidence="1">Belongs to the SMC family. SbcC subfamily.</text>
</comment>
<keyword evidence="7" id="KW-1185">Reference proteome</keyword>
<accession>A0A1S2LLP7</accession>
<feature type="coiled-coil region" evidence="4">
    <location>
        <begin position="608"/>
        <end position="659"/>
    </location>
</feature>
<dbReference type="Proteomes" id="UP000179524">
    <property type="component" value="Unassembled WGS sequence"/>
</dbReference>
<dbReference type="RefSeq" id="WP_071309597.1">
    <property type="nucleotide sequence ID" value="NZ_MLQR01000028.1"/>
</dbReference>
<name>A0A1S2LLP7_9BACI</name>
<feature type="coiled-coil region" evidence="4">
    <location>
        <begin position="181"/>
        <end position="208"/>
    </location>
</feature>
<evidence type="ECO:0000256" key="2">
    <source>
        <dbReference type="ARBA" id="ARBA00011322"/>
    </source>
</evidence>
<dbReference type="AlphaFoldDB" id="A0A1S2LLP7"/>
<reference evidence="6 7" key="1">
    <citation type="submission" date="2016-10" db="EMBL/GenBank/DDBJ databases">
        <title>Draft genome sequences of four alkaliphilic bacteria belonging to the Anaerobacillus genus.</title>
        <authorList>
            <person name="Bassil N.M."/>
            <person name="Lloyd J.R."/>
        </authorList>
    </citation>
    <scope>NUCLEOTIDE SEQUENCE [LARGE SCALE GENOMIC DNA]</scope>
    <source>
        <strain evidence="6 7">DSM 18345</strain>
    </source>
</reference>
<feature type="coiled-coil region" evidence="4">
    <location>
        <begin position="263"/>
        <end position="505"/>
    </location>
</feature>
<evidence type="ECO:0000256" key="1">
    <source>
        <dbReference type="ARBA" id="ARBA00006930"/>
    </source>
</evidence>
<proteinExistence type="inferred from homology"/>
<dbReference type="GO" id="GO:0006302">
    <property type="term" value="P:double-strand break repair"/>
    <property type="evidence" value="ECO:0007669"/>
    <property type="project" value="InterPro"/>
</dbReference>
<feature type="coiled-coil region" evidence="4">
    <location>
        <begin position="776"/>
        <end position="832"/>
    </location>
</feature>
<dbReference type="SUPFAM" id="SSF52540">
    <property type="entry name" value="P-loop containing nucleoside triphosphate hydrolases"/>
    <property type="match status" value="1"/>
</dbReference>
<dbReference type="Pfam" id="PF13476">
    <property type="entry name" value="AAA_23"/>
    <property type="match status" value="1"/>
</dbReference>